<evidence type="ECO:0000256" key="1">
    <source>
        <dbReference type="ARBA" id="ARBA00023015"/>
    </source>
</evidence>
<proteinExistence type="predicted"/>
<evidence type="ECO:0000256" key="3">
    <source>
        <dbReference type="ARBA" id="ARBA00023163"/>
    </source>
</evidence>
<reference evidence="6 7" key="1">
    <citation type="submission" date="2024-04" db="EMBL/GenBank/DDBJ databases">
        <title>Draft genome sequence of Thalassolituus maritimus NBRC 116585.</title>
        <authorList>
            <person name="Miyakawa T."/>
            <person name="Kusuya Y."/>
            <person name="Miura T."/>
        </authorList>
    </citation>
    <scope>NUCLEOTIDE SEQUENCE [LARGE SCALE GENOMIC DNA]</scope>
    <source>
        <strain evidence="6 7">5NW40-0001</strain>
    </source>
</reference>
<dbReference type="Gene3D" id="1.10.357.10">
    <property type="entry name" value="Tetracycline Repressor, domain 2"/>
    <property type="match status" value="1"/>
</dbReference>
<dbReference type="Pfam" id="PF00440">
    <property type="entry name" value="TetR_N"/>
    <property type="match status" value="1"/>
</dbReference>
<dbReference type="RefSeq" id="WP_353294130.1">
    <property type="nucleotide sequence ID" value="NZ_BAABWH010000003.1"/>
</dbReference>
<protein>
    <submittedName>
        <fullName evidence="6">TetR/AcrR family transcriptional regulator</fullName>
    </submittedName>
</protein>
<comment type="caution">
    <text evidence="6">The sequence shown here is derived from an EMBL/GenBank/DDBJ whole genome shotgun (WGS) entry which is preliminary data.</text>
</comment>
<evidence type="ECO:0000313" key="6">
    <source>
        <dbReference type="EMBL" id="GAA6145191.1"/>
    </source>
</evidence>
<evidence type="ECO:0000256" key="2">
    <source>
        <dbReference type="ARBA" id="ARBA00023125"/>
    </source>
</evidence>
<sequence>MTAAATDHKERLLSALEGILSTKSYRDVTLSDITAGAKVSRRSFYENFSNKDDCLLALARITSQRIMESILHAHSPGDSWVDTVSKVTRGYLEFIGTHPTLMYALYVEVAALGQEGLLLRRDIGQLFARFLSLQTQLRRKNEEIQHELSEHAALALVAGINELILQVFVESNSGSLSEELNKQLPEIGEVAQSLILRMTGSAE</sequence>
<name>A0ABP9ZYF8_9GAMM</name>
<dbReference type="PANTHER" id="PTHR30055">
    <property type="entry name" value="HTH-TYPE TRANSCRIPTIONAL REGULATOR RUTR"/>
    <property type="match status" value="1"/>
</dbReference>
<dbReference type="PANTHER" id="PTHR30055:SF234">
    <property type="entry name" value="HTH-TYPE TRANSCRIPTIONAL REGULATOR BETI"/>
    <property type="match status" value="1"/>
</dbReference>
<dbReference type="InterPro" id="IPR009057">
    <property type="entry name" value="Homeodomain-like_sf"/>
</dbReference>
<evidence type="ECO:0000256" key="4">
    <source>
        <dbReference type="PROSITE-ProRule" id="PRU00335"/>
    </source>
</evidence>
<feature type="DNA-binding region" description="H-T-H motif" evidence="4">
    <location>
        <begin position="29"/>
        <end position="48"/>
    </location>
</feature>
<evidence type="ECO:0000313" key="7">
    <source>
        <dbReference type="Proteomes" id="UP001481413"/>
    </source>
</evidence>
<keyword evidence="2 4" id="KW-0238">DNA-binding</keyword>
<dbReference type="EMBL" id="BAABWH010000003">
    <property type="protein sequence ID" value="GAA6145191.1"/>
    <property type="molecule type" value="Genomic_DNA"/>
</dbReference>
<dbReference type="SUPFAM" id="SSF46689">
    <property type="entry name" value="Homeodomain-like"/>
    <property type="match status" value="1"/>
</dbReference>
<organism evidence="6 7">
    <name type="scientific">Thalassolituus maritimus</name>
    <dbReference type="NCBI Taxonomy" id="484498"/>
    <lineage>
        <taxon>Bacteria</taxon>
        <taxon>Pseudomonadati</taxon>
        <taxon>Pseudomonadota</taxon>
        <taxon>Gammaproteobacteria</taxon>
        <taxon>Oceanospirillales</taxon>
        <taxon>Oceanospirillaceae</taxon>
        <taxon>Thalassolituus</taxon>
    </lineage>
</organism>
<keyword evidence="7" id="KW-1185">Reference proteome</keyword>
<gene>
    <name evidence="6" type="ORF">NBRC116585_13090</name>
</gene>
<feature type="domain" description="HTH tetR-type" evidence="5">
    <location>
        <begin position="6"/>
        <end position="66"/>
    </location>
</feature>
<evidence type="ECO:0000259" key="5">
    <source>
        <dbReference type="PROSITE" id="PS50977"/>
    </source>
</evidence>
<dbReference type="InterPro" id="IPR050109">
    <property type="entry name" value="HTH-type_TetR-like_transc_reg"/>
</dbReference>
<dbReference type="PROSITE" id="PS50977">
    <property type="entry name" value="HTH_TETR_2"/>
    <property type="match status" value="1"/>
</dbReference>
<keyword evidence="1" id="KW-0805">Transcription regulation</keyword>
<accession>A0ABP9ZYF8</accession>
<keyword evidence="3" id="KW-0804">Transcription</keyword>
<dbReference type="Proteomes" id="UP001481413">
    <property type="component" value="Unassembled WGS sequence"/>
</dbReference>
<dbReference type="InterPro" id="IPR001647">
    <property type="entry name" value="HTH_TetR"/>
</dbReference>